<dbReference type="InterPro" id="IPR015660">
    <property type="entry name" value="MASH1/Ascl1a-like"/>
</dbReference>
<feature type="compositionally biased region" description="Acidic residues" evidence="2">
    <location>
        <begin position="257"/>
        <end position="266"/>
    </location>
</feature>
<evidence type="ECO:0000256" key="1">
    <source>
        <dbReference type="ARBA" id="ARBA00023125"/>
    </source>
</evidence>
<dbReference type="InParanoid" id="A0A0D1CU52"/>
<name>A0A0D1CU52_MYCMD</name>
<sequence>MSCDDERPANMFDLMAPQLASTSCNEHYFSTADLGASTLYATTTDAPATIAGILTPQPATLAPMYSTCPVRFDDQRSAPASTSVSGKRKHSDVEKDRRRSISNGFAVLQNVLHNESNAKPISKSILLQQACDEIRELRKKLDASTTIISRFGLENLFVPTPSSTHASPPNASSRIYSPINQASDVLADTRRASISTSATPILYSEEKRKANAKRRHSYDGSWQASDRGSIDDEASASASASSSASCSSSSHTHSDDTDCDDTDTDIPAESALKERTKRHKARSKKERDRTKPRYRPKPSTNRSPTPSSCASSTPNSPPTSSNRNRDLQQAILSLLLELPSHLEDVKNKRRASQPTELADPSSVKSRSKKRHR</sequence>
<evidence type="ECO:0000313" key="4">
    <source>
        <dbReference type="EMBL" id="KIS70008.1"/>
    </source>
</evidence>
<dbReference type="PANTHER" id="PTHR13935">
    <property type="entry name" value="ACHAETE-SCUTE TRANSCRIPTION FACTOR-RELATED"/>
    <property type="match status" value="1"/>
</dbReference>
<reference evidence="4 5" key="1">
    <citation type="journal article" date="2006" name="Nature">
        <title>Insights from the genome of the biotrophic fungal plant pathogen Ustilago maydis.</title>
        <authorList>
            <person name="Kamper J."/>
            <person name="Kahmann R."/>
            <person name="Bolker M."/>
            <person name="Ma L.J."/>
            <person name="Brefort T."/>
            <person name="Saville B.J."/>
            <person name="Banuett F."/>
            <person name="Kronstad J.W."/>
            <person name="Gold S.E."/>
            <person name="Muller O."/>
            <person name="Perlin M.H."/>
            <person name="Wosten H.A."/>
            <person name="de Vries R."/>
            <person name="Ruiz-Herrera J."/>
            <person name="Reynaga-Pena C.G."/>
            <person name="Snetselaar K."/>
            <person name="McCann M."/>
            <person name="Perez-Martin J."/>
            <person name="Feldbrugge M."/>
            <person name="Basse C.W."/>
            <person name="Steinberg G."/>
            <person name="Ibeas J.I."/>
            <person name="Holloman W."/>
            <person name="Guzman P."/>
            <person name="Farman M."/>
            <person name="Stajich J.E."/>
            <person name="Sentandreu R."/>
            <person name="Gonzalez-Prieto J.M."/>
            <person name="Kennell J.C."/>
            <person name="Molina L."/>
            <person name="Schirawski J."/>
            <person name="Mendoza-Mendoza A."/>
            <person name="Greilinger D."/>
            <person name="Munch K."/>
            <person name="Rossel N."/>
            <person name="Scherer M."/>
            <person name="Vranes M."/>
            <person name="Ladendorf O."/>
            <person name="Vincon V."/>
            <person name="Fuchs U."/>
            <person name="Sandrock B."/>
            <person name="Meng S."/>
            <person name="Ho E.C."/>
            <person name="Cahill M.J."/>
            <person name="Boyce K.J."/>
            <person name="Klose J."/>
            <person name="Klosterman S.J."/>
            <person name="Deelstra H.J."/>
            <person name="Ortiz-Castellanos L."/>
            <person name="Li W."/>
            <person name="Sanchez-Alonso P."/>
            <person name="Schreier P.H."/>
            <person name="Hauser-Hahn I."/>
            <person name="Vaupel M."/>
            <person name="Koopmann E."/>
            <person name="Friedrich G."/>
            <person name="Voss H."/>
            <person name="Schluter T."/>
            <person name="Margolis J."/>
            <person name="Platt D."/>
            <person name="Swimmer C."/>
            <person name="Gnirke A."/>
            <person name="Chen F."/>
            <person name="Vysotskaia V."/>
            <person name="Mannhaupt G."/>
            <person name="Guldener U."/>
            <person name="Munsterkotter M."/>
            <person name="Haase D."/>
            <person name="Oesterheld M."/>
            <person name="Mewes H.W."/>
            <person name="Mauceli E.W."/>
            <person name="DeCaprio D."/>
            <person name="Wade C.M."/>
            <person name="Butler J."/>
            <person name="Young S."/>
            <person name="Jaffe D.B."/>
            <person name="Calvo S."/>
            <person name="Nusbaum C."/>
            <person name="Galagan J."/>
            <person name="Birren B.W."/>
        </authorList>
    </citation>
    <scope>NUCLEOTIDE SEQUENCE [LARGE SCALE GENOMIC DNA]</scope>
    <source>
        <strain evidence="5">DSM 14603 / FGSC 9021 / UM521</strain>
    </source>
</reference>
<dbReference type="AlphaFoldDB" id="A0A0D1CU52"/>
<dbReference type="GO" id="GO:0000977">
    <property type="term" value="F:RNA polymerase II transcription regulatory region sequence-specific DNA binding"/>
    <property type="evidence" value="ECO:0000318"/>
    <property type="project" value="GO_Central"/>
</dbReference>
<dbReference type="GO" id="GO:0006357">
    <property type="term" value="P:regulation of transcription by RNA polymerase II"/>
    <property type="evidence" value="ECO:0000318"/>
    <property type="project" value="GO_Central"/>
</dbReference>
<organism evidence="4 5">
    <name type="scientific">Mycosarcoma maydis</name>
    <name type="common">Corn smut fungus</name>
    <name type="synonym">Ustilago maydis</name>
    <dbReference type="NCBI Taxonomy" id="5270"/>
    <lineage>
        <taxon>Eukaryota</taxon>
        <taxon>Fungi</taxon>
        <taxon>Dikarya</taxon>
        <taxon>Basidiomycota</taxon>
        <taxon>Ustilaginomycotina</taxon>
        <taxon>Ustilaginomycetes</taxon>
        <taxon>Ustilaginales</taxon>
        <taxon>Ustilaginaceae</taxon>
        <taxon>Mycosarcoma</taxon>
    </lineage>
</organism>
<accession>A0A0D1CU52</accession>
<dbReference type="SUPFAM" id="SSF47459">
    <property type="entry name" value="HLH, helix-loop-helix DNA-binding domain"/>
    <property type="match status" value="1"/>
</dbReference>
<feature type="region of interest" description="Disordered" evidence="2">
    <location>
        <begin position="207"/>
        <end position="328"/>
    </location>
</feature>
<dbReference type="VEuPathDB" id="FungiDB:UMAG_05080"/>
<feature type="region of interest" description="Disordered" evidence="2">
    <location>
        <begin position="344"/>
        <end position="372"/>
    </location>
</feature>
<feature type="compositionally biased region" description="Low complexity" evidence="2">
    <location>
        <begin position="301"/>
        <end position="322"/>
    </location>
</feature>
<dbReference type="GO" id="GO:0000981">
    <property type="term" value="F:DNA-binding transcription factor activity, RNA polymerase II-specific"/>
    <property type="evidence" value="ECO:0000318"/>
    <property type="project" value="GO_Central"/>
</dbReference>
<dbReference type="InterPro" id="IPR011598">
    <property type="entry name" value="bHLH_dom"/>
</dbReference>
<evidence type="ECO:0000259" key="3">
    <source>
        <dbReference type="PROSITE" id="PS50888"/>
    </source>
</evidence>
<proteinExistence type="predicted"/>
<dbReference type="eggNOG" id="ENOG502RE6H">
    <property type="taxonomic scope" value="Eukaryota"/>
</dbReference>
<dbReference type="Proteomes" id="UP000000561">
    <property type="component" value="Chromosome 4"/>
</dbReference>
<dbReference type="GeneID" id="23565068"/>
<dbReference type="Pfam" id="PF00010">
    <property type="entry name" value="HLH"/>
    <property type="match status" value="1"/>
</dbReference>
<dbReference type="GO" id="GO:0090575">
    <property type="term" value="C:RNA polymerase II transcription regulator complex"/>
    <property type="evidence" value="ECO:0000318"/>
    <property type="project" value="GO_Central"/>
</dbReference>
<keyword evidence="1" id="KW-0238">DNA-binding</keyword>
<dbReference type="CDD" id="cd11388">
    <property type="entry name" value="bHLH_ScINO2_like"/>
    <property type="match status" value="1"/>
</dbReference>
<evidence type="ECO:0000313" key="5">
    <source>
        <dbReference type="Proteomes" id="UP000000561"/>
    </source>
</evidence>
<feature type="region of interest" description="Disordered" evidence="2">
    <location>
        <begin position="76"/>
        <end position="98"/>
    </location>
</feature>
<keyword evidence="5" id="KW-1185">Reference proteome</keyword>
<feature type="compositionally biased region" description="Basic residues" evidence="2">
    <location>
        <begin position="275"/>
        <end position="284"/>
    </location>
</feature>
<dbReference type="GO" id="GO:0046983">
    <property type="term" value="F:protein dimerization activity"/>
    <property type="evidence" value="ECO:0007669"/>
    <property type="project" value="InterPro"/>
</dbReference>
<feature type="domain" description="BHLH" evidence="3">
    <location>
        <begin position="85"/>
        <end position="137"/>
    </location>
</feature>
<dbReference type="RefSeq" id="XP_011388157.1">
    <property type="nucleotide sequence ID" value="XM_011389855.1"/>
</dbReference>
<dbReference type="EMBL" id="CM003143">
    <property type="protein sequence ID" value="KIS70008.1"/>
    <property type="molecule type" value="Genomic_DNA"/>
</dbReference>
<dbReference type="STRING" id="237631.A0A0D1CU52"/>
<protein>
    <recommendedName>
        <fullName evidence="3">BHLH domain-containing protein</fullName>
    </recommendedName>
</protein>
<dbReference type="SMART" id="SM00353">
    <property type="entry name" value="HLH"/>
    <property type="match status" value="1"/>
</dbReference>
<dbReference type="KEGG" id="uma:UMAG_05080"/>
<evidence type="ECO:0000256" key="2">
    <source>
        <dbReference type="SAM" id="MobiDB-lite"/>
    </source>
</evidence>
<gene>
    <name evidence="4" type="ORF">UMAG_05080</name>
</gene>
<dbReference type="PROSITE" id="PS51257">
    <property type="entry name" value="PROKAR_LIPOPROTEIN"/>
    <property type="match status" value="1"/>
</dbReference>
<dbReference type="PANTHER" id="PTHR13935:SF106">
    <property type="entry name" value="ACHAETE-SCUTE COMPLEX PROTEIN T5-RELATED"/>
    <property type="match status" value="1"/>
</dbReference>
<dbReference type="PROSITE" id="PS50888">
    <property type="entry name" value="BHLH"/>
    <property type="match status" value="1"/>
</dbReference>
<feature type="compositionally biased region" description="Low complexity" evidence="2">
    <location>
        <begin position="235"/>
        <end position="251"/>
    </location>
</feature>
<dbReference type="OrthoDB" id="10549630at2759"/>
<dbReference type="InterPro" id="IPR036638">
    <property type="entry name" value="HLH_DNA-bd_sf"/>
</dbReference>
<dbReference type="Gene3D" id="4.10.280.10">
    <property type="entry name" value="Helix-loop-helix DNA-binding domain"/>
    <property type="match status" value="1"/>
</dbReference>